<dbReference type="AlphaFoldDB" id="A0A085WCF3"/>
<comment type="caution">
    <text evidence="7">The sequence shown here is derived from an EMBL/GenBank/DDBJ whole genome shotgun (WGS) entry which is preliminary data.</text>
</comment>
<evidence type="ECO:0000259" key="6">
    <source>
        <dbReference type="Pfam" id="PF12969"/>
    </source>
</evidence>
<evidence type="ECO:0000256" key="4">
    <source>
        <dbReference type="SAM" id="SignalP"/>
    </source>
</evidence>
<feature type="repeat" description="TPR" evidence="3">
    <location>
        <begin position="551"/>
        <end position="584"/>
    </location>
</feature>
<keyword evidence="1" id="KW-0677">Repeat</keyword>
<dbReference type="InterPro" id="IPR024618">
    <property type="entry name" value="DUF3857"/>
</dbReference>
<gene>
    <name evidence="7" type="ORF">DB31_1482</name>
</gene>
<dbReference type="Gene3D" id="1.25.40.10">
    <property type="entry name" value="Tetratricopeptide repeat domain"/>
    <property type="match status" value="1"/>
</dbReference>
<organism evidence="7 8">
    <name type="scientific">Hyalangium minutum</name>
    <dbReference type="NCBI Taxonomy" id="394096"/>
    <lineage>
        <taxon>Bacteria</taxon>
        <taxon>Pseudomonadati</taxon>
        <taxon>Myxococcota</taxon>
        <taxon>Myxococcia</taxon>
        <taxon>Myxococcales</taxon>
        <taxon>Cystobacterineae</taxon>
        <taxon>Archangiaceae</taxon>
        <taxon>Hyalangium</taxon>
    </lineage>
</organism>
<dbReference type="EMBL" id="JMCB01000012">
    <property type="protein sequence ID" value="KFE65366.1"/>
    <property type="molecule type" value="Genomic_DNA"/>
</dbReference>
<dbReference type="Gene3D" id="2.60.40.3140">
    <property type="match status" value="1"/>
</dbReference>
<dbReference type="Gene3D" id="2.60.120.1130">
    <property type="match status" value="1"/>
</dbReference>
<accession>A0A085WCF3</accession>
<dbReference type="InterPro" id="IPR038765">
    <property type="entry name" value="Papain-like_cys_pep_sf"/>
</dbReference>
<protein>
    <submittedName>
        <fullName evidence="7">Cell division protein FtsK</fullName>
    </submittedName>
</protein>
<proteinExistence type="predicted"/>
<feature type="signal peptide" evidence="4">
    <location>
        <begin position="1"/>
        <end position="21"/>
    </location>
</feature>
<keyword evidence="7" id="KW-0132">Cell division</keyword>
<dbReference type="SUPFAM" id="SSF54001">
    <property type="entry name" value="Cysteine proteinases"/>
    <property type="match status" value="1"/>
</dbReference>
<dbReference type="SUPFAM" id="SSF48452">
    <property type="entry name" value="TPR-like"/>
    <property type="match status" value="1"/>
</dbReference>
<dbReference type="InterPro" id="IPR019734">
    <property type="entry name" value="TPR_rpt"/>
</dbReference>
<evidence type="ECO:0000259" key="5">
    <source>
        <dbReference type="Pfam" id="PF01841"/>
    </source>
</evidence>
<dbReference type="PANTHER" id="PTHR45586">
    <property type="entry name" value="TPR REPEAT-CONTAINING PROTEIN PA4667"/>
    <property type="match status" value="1"/>
</dbReference>
<dbReference type="Proteomes" id="UP000028725">
    <property type="component" value="Unassembled WGS sequence"/>
</dbReference>
<name>A0A085WCF3_9BACT</name>
<keyword evidence="8" id="KW-1185">Reference proteome</keyword>
<dbReference type="InterPro" id="IPR002931">
    <property type="entry name" value="Transglutaminase-like"/>
</dbReference>
<dbReference type="Pfam" id="PF14559">
    <property type="entry name" value="TPR_19"/>
    <property type="match status" value="1"/>
</dbReference>
<keyword evidence="2 3" id="KW-0802">TPR repeat</keyword>
<dbReference type="PROSITE" id="PS50005">
    <property type="entry name" value="TPR"/>
    <property type="match status" value="2"/>
</dbReference>
<dbReference type="Pfam" id="PF01841">
    <property type="entry name" value="Transglut_core"/>
    <property type="match status" value="1"/>
</dbReference>
<feature type="domain" description="DUF3857" evidence="6">
    <location>
        <begin position="638"/>
        <end position="805"/>
    </location>
</feature>
<dbReference type="Gene3D" id="3.10.620.30">
    <property type="match status" value="1"/>
</dbReference>
<evidence type="ECO:0000313" key="7">
    <source>
        <dbReference type="EMBL" id="KFE65366.1"/>
    </source>
</evidence>
<evidence type="ECO:0000256" key="1">
    <source>
        <dbReference type="ARBA" id="ARBA00022737"/>
    </source>
</evidence>
<reference evidence="7 8" key="1">
    <citation type="submission" date="2014-04" db="EMBL/GenBank/DDBJ databases">
        <title>Genome assembly of Hyalangium minutum DSM 14724.</title>
        <authorList>
            <person name="Sharma G."/>
            <person name="Subramanian S."/>
        </authorList>
    </citation>
    <scope>NUCLEOTIDE SEQUENCE [LARGE SCALE GENOMIC DNA]</scope>
    <source>
        <strain evidence="7 8">DSM 14724</strain>
    </source>
</reference>
<dbReference type="PATRIC" id="fig|394096.3.peg.5819"/>
<keyword evidence="4" id="KW-0732">Signal</keyword>
<dbReference type="GO" id="GO:0051301">
    <property type="term" value="P:cell division"/>
    <property type="evidence" value="ECO:0007669"/>
    <property type="project" value="UniProtKB-KW"/>
</dbReference>
<dbReference type="OrthoDB" id="103430at2"/>
<dbReference type="Pfam" id="PF12969">
    <property type="entry name" value="DUF3857"/>
    <property type="match status" value="1"/>
</dbReference>
<dbReference type="PANTHER" id="PTHR45586:SF1">
    <property type="entry name" value="LIPOPOLYSACCHARIDE ASSEMBLY PROTEIN B"/>
    <property type="match status" value="1"/>
</dbReference>
<dbReference type="InterPro" id="IPR011990">
    <property type="entry name" value="TPR-like_helical_dom_sf"/>
</dbReference>
<sequence>MSRFTWLAALLVLTCPLLALARPADPTAEAAQALADKALELSNSPRGTAYLVRLHGMVEDLEDITPLVSTYATIASKRSADPGTRATATMLLMDLERARSRTVRAAEVNRALGFINDYYVVGGFENEGKSGCDTDFGPEAATVDLSAKFAGAKGREVSWRKLAVAPADGYVDLAAAVRPNREAVAYALTWLEAPAETQVALGVGTSGAFRLWVNGQVAAREDRYNQPRPDQSRVAVKLRKGLNRVLLKVCQETGPLGFYLRQEPMGGRGAVKVALPGTPPALERGTGPAPQVLPTVTSAMRALVEKKPEDATLRGEYATVLSFFRAYDEREHTAAAESERAAKGAPADVGLQLLAASNQRDDLNLRRYYLEAALKAAPDSVSARVALAEHELDRGHPERVPPLLMPVVEKAPDAGSAQLTLARAYEALGEPAKAQLMVEETFRRQPRVPRVVRAAAMSSRKLERTQEVLDRLRVLLALRYDDSPSRRMLGSMLADLGQVEAATREYSTQLGLNPFDNDSRVRLGELRAANGQVDAAVANFAEARALAPDEPEIYEREGRALLAAGRRDEAMAAMERALVLRPQNPSLKEALRTLKGESGGYGTKYLVDATPLIKEVEAYPNEDAVYVVENTYVRVQKNGLTSRLHQLVVKVLNQRGVEDFRTQPVAYSPDRQEVKVLRARITKPDGSVVDSYSDTERNINEPWTGMYYDARAKMLNFPALAPGDVLELQYRIEDTAQDNLLSDYFGEVENIQGIYPKLRFQYSVDMPKERALYSNASKVPGLAATTEEMDGGRMLYQWKTKGVPKVVPEPGMPGWAEVAPPLHVSTYKSWEQVSRYWWGLVRDQLTPNDELRQTVDRVLTGVDRKDDQAVIRAVYNFVVANTRYVALEFGIHGYKPYRVDRILARRFGDCKDKASLIHAMLKIAGVDSRMVLLRMRNLGYIGEEPASLAAFNHAIVYIPKYDTFLDGTAEFHGARELPSADRRATVLIVEPDGTSTFRVTPEAKYEENVTRLTMDVALRPDGGAVVKGLSTVGGQQAAEYRRAYRTTATRKSTFERAWAQSFPGLTVNEVKLNDTTLLDHDVDMDFTMTIPRYAEVVSGSALRFLPFGTGRTYQQAYATLVERRFDLVMQGPWMNQFTLNYTLPAGYTVSELPPPLEEKHSWGRVKLTYRQEGGKLIADGEVAMTSARVKVDEYAAFRDFLGRVDQAFNRKVVLQGPPMGKTAER</sequence>
<feature type="domain" description="Transglutaminase-like" evidence="5">
    <location>
        <begin position="865"/>
        <end position="933"/>
    </location>
</feature>
<dbReference type="InterPro" id="IPR051012">
    <property type="entry name" value="CellSynth/LPSAsmb/PSIAsmb"/>
</dbReference>
<evidence type="ECO:0000256" key="3">
    <source>
        <dbReference type="PROSITE-ProRule" id="PRU00339"/>
    </source>
</evidence>
<dbReference type="STRING" id="394096.DB31_1482"/>
<evidence type="ECO:0000313" key="8">
    <source>
        <dbReference type="Proteomes" id="UP000028725"/>
    </source>
</evidence>
<feature type="chain" id="PRO_5001799630" evidence="4">
    <location>
        <begin position="22"/>
        <end position="1225"/>
    </location>
</feature>
<keyword evidence="7" id="KW-0131">Cell cycle</keyword>
<feature type="repeat" description="TPR" evidence="3">
    <location>
        <begin position="517"/>
        <end position="550"/>
    </location>
</feature>
<dbReference type="SMART" id="SM00028">
    <property type="entry name" value="TPR"/>
    <property type="match status" value="4"/>
</dbReference>
<evidence type="ECO:0000256" key="2">
    <source>
        <dbReference type="ARBA" id="ARBA00022803"/>
    </source>
</evidence>
<dbReference type="RefSeq" id="WP_044193174.1">
    <property type="nucleotide sequence ID" value="NZ_JMCB01000012.1"/>
</dbReference>
<dbReference type="Gene3D" id="2.60.120.260">
    <property type="entry name" value="Galactose-binding domain-like"/>
    <property type="match status" value="1"/>
</dbReference>